<dbReference type="PANTHER" id="PTHR30606:SF9">
    <property type="entry name" value="LIPID A BIOSYNTHESIS LAUROYLTRANSFERASE"/>
    <property type="match status" value="1"/>
</dbReference>
<evidence type="ECO:0000256" key="6">
    <source>
        <dbReference type="ARBA" id="ARBA00023315"/>
    </source>
</evidence>
<dbReference type="PANTHER" id="PTHR30606">
    <property type="entry name" value="LIPID A BIOSYNTHESIS LAUROYL ACYLTRANSFERASE"/>
    <property type="match status" value="1"/>
</dbReference>
<evidence type="ECO:0000256" key="3">
    <source>
        <dbReference type="ARBA" id="ARBA00022519"/>
    </source>
</evidence>
<dbReference type="Pfam" id="PF03279">
    <property type="entry name" value="Lip_A_acyltrans"/>
    <property type="match status" value="1"/>
</dbReference>
<keyword evidence="5" id="KW-0472">Membrane</keyword>
<dbReference type="STRING" id="391936.S7S_02295"/>
<evidence type="ECO:0000256" key="2">
    <source>
        <dbReference type="ARBA" id="ARBA00022475"/>
    </source>
</evidence>
<dbReference type="EMBL" id="CP004387">
    <property type="protein sequence ID" value="AJD46881.1"/>
    <property type="molecule type" value="Genomic_DNA"/>
</dbReference>
<evidence type="ECO:0000313" key="8">
    <source>
        <dbReference type="Proteomes" id="UP000006764"/>
    </source>
</evidence>
<dbReference type="AlphaFoldDB" id="A0A0B4XIJ0"/>
<gene>
    <name evidence="7" type="ORF">S7S_02295</name>
</gene>
<dbReference type="Proteomes" id="UP000006764">
    <property type="component" value="Chromosome"/>
</dbReference>
<dbReference type="RefSeq" id="WP_008739341.1">
    <property type="nucleotide sequence ID" value="NZ_CP004387.1"/>
</dbReference>
<evidence type="ECO:0000256" key="1">
    <source>
        <dbReference type="ARBA" id="ARBA00004533"/>
    </source>
</evidence>
<dbReference type="HOGENOM" id="CLU_1691802_0_0_6"/>
<comment type="subcellular location">
    <subcellularLocation>
        <location evidence="1">Cell inner membrane</location>
    </subcellularLocation>
</comment>
<reference evidence="7 8" key="1">
    <citation type="journal article" date="2012" name="J. Bacteriol.">
        <title>Genome sequence of an alkane-degrading bacterium, Alcanivorax pacificus type strain W11-5, isolated from deep sea sediment.</title>
        <authorList>
            <person name="Lai Q."/>
            <person name="Shao Z."/>
        </authorList>
    </citation>
    <scope>NUCLEOTIDE SEQUENCE [LARGE SCALE GENOMIC DNA]</scope>
    <source>
        <strain evidence="7 8">W11-5</strain>
    </source>
</reference>
<dbReference type="OrthoDB" id="9803456at2"/>
<evidence type="ECO:0000256" key="4">
    <source>
        <dbReference type="ARBA" id="ARBA00022679"/>
    </source>
</evidence>
<keyword evidence="3" id="KW-0997">Cell inner membrane</keyword>
<evidence type="ECO:0000256" key="5">
    <source>
        <dbReference type="ARBA" id="ARBA00023136"/>
    </source>
</evidence>
<dbReference type="GO" id="GO:0016746">
    <property type="term" value="F:acyltransferase activity"/>
    <property type="evidence" value="ECO:0007669"/>
    <property type="project" value="UniProtKB-KW"/>
</dbReference>
<sequence length="155" mass="17373">MHFNTIGIGTRLLSEGACFSVVYRPNDSTVLELIRYLRNGDMCWYTLDQDYGTQQAVFAPFFGVPAFTVTTTTRIARISRATITPISHYRLLGGRYRITFDPPLADFLSGDDPADATRGNQAVGTAVLLAPEQYLWMHQRFKHQADGSMPYPSES</sequence>
<protein>
    <submittedName>
        <fullName evidence="7">Lipid A biosynthesis lauroyl acyltransferase</fullName>
    </submittedName>
</protein>
<keyword evidence="2" id="KW-1003">Cell membrane</keyword>
<dbReference type="GO" id="GO:0005886">
    <property type="term" value="C:plasma membrane"/>
    <property type="evidence" value="ECO:0007669"/>
    <property type="project" value="UniProtKB-SubCell"/>
</dbReference>
<proteinExistence type="predicted"/>
<dbReference type="InterPro" id="IPR004960">
    <property type="entry name" value="LipA_acyltrans"/>
</dbReference>
<dbReference type="CDD" id="cd07984">
    <property type="entry name" value="LPLAT_LABLAT-like"/>
    <property type="match status" value="1"/>
</dbReference>
<dbReference type="KEGG" id="apac:S7S_02295"/>
<name>A0A0B4XIJ0_9GAMM</name>
<keyword evidence="8" id="KW-1185">Reference proteome</keyword>
<keyword evidence="6 7" id="KW-0012">Acyltransferase</keyword>
<evidence type="ECO:0000313" key="7">
    <source>
        <dbReference type="EMBL" id="AJD46881.1"/>
    </source>
</evidence>
<keyword evidence="4 7" id="KW-0808">Transferase</keyword>
<accession>A0A0B4XIJ0</accession>
<dbReference type="GO" id="GO:0009247">
    <property type="term" value="P:glycolipid biosynthetic process"/>
    <property type="evidence" value="ECO:0007669"/>
    <property type="project" value="UniProtKB-ARBA"/>
</dbReference>
<organism evidence="7 8">
    <name type="scientific">Isoalcanivorax pacificus W11-5</name>
    <dbReference type="NCBI Taxonomy" id="391936"/>
    <lineage>
        <taxon>Bacteria</taxon>
        <taxon>Pseudomonadati</taxon>
        <taxon>Pseudomonadota</taxon>
        <taxon>Gammaproteobacteria</taxon>
        <taxon>Oceanospirillales</taxon>
        <taxon>Alcanivoracaceae</taxon>
        <taxon>Isoalcanivorax</taxon>
    </lineage>
</organism>